<dbReference type="InterPro" id="IPR055850">
    <property type="entry name" value="DUF7427"/>
</dbReference>
<keyword evidence="2" id="KW-1185">Reference proteome</keyword>
<gene>
    <name evidence="1" type="primary">134</name>
    <name evidence="1" type="ORF">PBI_ONEUP_134</name>
</gene>
<dbReference type="Pfam" id="PF24202">
    <property type="entry name" value="DUF7427"/>
    <property type="match status" value="1"/>
</dbReference>
<evidence type="ECO:0000313" key="2">
    <source>
        <dbReference type="Proteomes" id="UP000204609"/>
    </source>
</evidence>
<dbReference type="RefSeq" id="YP_009274550.1">
    <property type="nucleotide sequence ID" value="NC_030917.1"/>
</dbReference>
<dbReference type="EMBL" id="KU998245">
    <property type="protein sequence ID" value="ANA86467.1"/>
    <property type="molecule type" value="Genomic_DNA"/>
</dbReference>
<dbReference type="Proteomes" id="UP000204609">
    <property type="component" value="Segment"/>
</dbReference>
<name>A0A166Y9J0_9CAUD</name>
<organism evidence="1 2">
    <name type="scientific">Gordonia phage OneUp</name>
    <dbReference type="NCBI Taxonomy" id="1838074"/>
    <lineage>
        <taxon>Viruses</taxon>
        <taxon>Duplodnaviria</taxon>
        <taxon>Heunggongvirae</taxon>
        <taxon>Uroviricota</taxon>
        <taxon>Caudoviricetes</taxon>
        <taxon>Oneupvirus</taxon>
        <taxon>Oneupvirus oneup</taxon>
    </lineage>
</organism>
<reference evidence="2" key="1">
    <citation type="submission" date="2016-03" db="EMBL/GenBank/DDBJ databases">
        <authorList>
            <person name="Ploux O."/>
        </authorList>
    </citation>
    <scope>NUCLEOTIDE SEQUENCE [LARGE SCALE GENOMIC DNA]</scope>
</reference>
<dbReference type="OrthoDB" id="22717at10239"/>
<dbReference type="GeneID" id="28800592"/>
<accession>A0A166Y9J0</accession>
<protein>
    <submittedName>
        <fullName evidence="1">Uncharacterized protein</fullName>
    </submittedName>
</protein>
<dbReference type="KEGG" id="vg:28800592"/>
<proteinExistence type="predicted"/>
<evidence type="ECO:0000313" key="1">
    <source>
        <dbReference type="EMBL" id="ANA86467.1"/>
    </source>
</evidence>
<sequence length="85" mass="9884">MNKRRLVMRGAQAWFVIGGFTAYHELTCTPGELMSEAIDRAIEKHPILTRLVFVIIMLHLNNWIPKRLMWLDPFHQLAVVTKKVA</sequence>